<feature type="region of interest" description="Disordered" evidence="2">
    <location>
        <begin position="104"/>
        <end position="132"/>
    </location>
</feature>
<keyword evidence="1" id="KW-0175">Coiled coil</keyword>
<comment type="caution">
    <text evidence="3">The sequence shown here is derived from an EMBL/GenBank/DDBJ whole genome shotgun (WGS) entry which is preliminary data.</text>
</comment>
<keyword evidence="4" id="KW-1185">Reference proteome</keyword>
<dbReference type="EMBL" id="SMMG02000007">
    <property type="protein sequence ID" value="KAA3465228.1"/>
    <property type="molecule type" value="Genomic_DNA"/>
</dbReference>
<accession>A0A5B6V7V2</accession>
<evidence type="ECO:0000256" key="1">
    <source>
        <dbReference type="SAM" id="Coils"/>
    </source>
</evidence>
<feature type="compositionally biased region" description="Basic and acidic residues" evidence="2">
    <location>
        <begin position="104"/>
        <end position="123"/>
    </location>
</feature>
<reference evidence="4" key="1">
    <citation type="journal article" date="2019" name="Plant Biotechnol. J.">
        <title>Genome sequencing of the Australian wild diploid species Gossypium australe highlights disease resistance and delayed gland morphogenesis.</title>
        <authorList>
            <person name="Cai Y."/>
            <person name="Cai X."/>
            <person name="Wang Q."/>
            <person name="Wang P."/>
            <person name="Zhang Y."/>
            <person name="Cai C."/>
            <person name="Xu Y."/>
            <person name="Wang K."/>
            <person name="Zhou Z."/>
            <person name="Wang C."/>
            <person name="Geng S."/>
            <person name="Li B."/>
            <person name="Dong Q."/>
            <person name="Hou Y."/>
            <person name="Wang H."/>
            <person name="Ai P."/>
            <person name="Liu Z."/>
            <person name="Yi F."/>
            <person name="Sun M."/>
            <person name="An G."/>
            <person name="Cheng J."/>
            <person name="Zhang Y."/>
            <person name="Shi Q."/>
            <person name="Xie Y."/>
            <person name="Shi X."/>
            <person name="Chang Y."/>
            <person name="Huang F."/>
            <person name="Chen Y."/>
            <person name="Hong S."/>
            <person name="Mi L."/>
            <person name="Sun Q."/>
            <person name="Zhang L."/>
            <person name="Zhou B."/>
            <person name="Peng R."/>
            <person name="Zhang X."/>
            <person name="Liu F."/>
        </authorList>
    </citation>
    <scope>NUCLEOTIDE SEQUENCE [LARGE SCALE GENOMIC DNA]</scope>
    <source>
        <strain evidence="4">cv. PA1801</strain>
    </source>
</reference>
<evidence type="ECO:0000313" key="3">
    <source>
        <dbReference type="EMBL" id="KAA3465228.1"/>
    </source>
</evidence>
<dbReference type="Proteomes" id="UP000325315">
    <property type="component" value="Unassembled WGS sequence"/>
</dbReference>
<gene>
    <name evidence="3" type="ORF">EPI10_000423</name>
</gene>
<protein>
    <submittedName>
        <fullName evidence="3">Pericentrin-like</fullName>
    </submittedName>
</protein>
<feature type="coiled-coil region" evidence="1">
    <location>
        <begin position="20"/>
        <end position="54"/>
    </location>
</feature>
<organism evidence="3 4">
    <name type="scientific">Gossypium australe</name>
    <dbReference type="NCBI Taxonomy" id="47621"/>
    <lineage>
        <taxon>Eukaryota</taxon>
        <taxon>Viridiplantae</taxon>
        <taxon>Streptophyta</taxon>
        <taxon>Embryophyta</taxon>
        <taxon>Tracheophyta</taxon>
        <taxon>Spermatophyta</taxon>
        <taxon>Magnoliopsida</taxon>
        <taxon>eudicotyledons</taxon>
        <taxon>Gunneridae</taxon>
        <taxon>Pentapetalae</taxon>
        <taxon>rosids</taxon>
        <taxon>malvids</taxon>
        <taxon>Malvales</taxon>
        <taxon>Malvaceae</taxon>
        <taxon>Malvoideae</taxon>
        <taxon>Gossypium</taxon>
    </lineage>
</organism>
<name>A0A5B6V7V2_9ROSI</name>
<evidence type="ECO:0000256" key="2">
    <source>
        <dbReference type="SAM" id="MobiDB-lite"/>
    </source>
</evidence>
<evidence type="ECO:0000313" key="4">
    <source>
        <dbReference type="Proteomes" id="UP000325315"/>
    </source>
</evidence>
<proteinExistence type="predicted"/>
<dbReference type="OrthoDB" id="1001518at2759"/>
<dbReference type="AlphaFoldDB" id="A0A5B6V7V2"/>
<sequence>MAELGRSFHHHRSCNFAIELKSSLNKIEEMKGKIEELESALHSCELQIELLETREGRWKEELHHSQDQILASQADTLSMKYKLQSDRSQELASLLGKIKTLGLRERERERERKKENLEAEHPYSTRAKSRKMDQRMEQFQRDIQDQIQEQMTKLQQEMRDQMLKAQRNMMAQMAQMLSGATDKGKGLIVNAEDNEDFPRGFTLQHVQTQPEEYPRRPTVTIRPQQGQANTGVPINF</sequence>